<sequence>MKPKNINPLIAEVKEYLRISLPSKAGSPFSEEFKSIKDKFMNYPTIRANYTDDDIYTLLTLSIIFKEPSFEITDKYAEEVVHSFFDVTTDDCVYVPLEEMDGFPSGYKIGTCTIITSEELPQSIKDTIHISEKHLVETNNRSEEVPLPKYWIYTKLCSVGQMKQKEEAYYKIDEALSILRLASVGTVFSCPLFIRRYYTYNSKICRHKTTFFDIYSSFPYWEGLNDKINRYTKLFYKENKSTIENTVINALKIFSLHINATSVDIEFNLVMFALEGLLLTENDKDYLGTKLSEKAAFLTEKQSRERRKEIYHTMKAMYSKRSNFVHQKKKPKKEDKITSYDLVFIRKIFLLCVEEILSLEKNGMITKLGRDKDDDKSLDDYIENLILS</sequence>
<dbReference type="RefSeq" id="WP_048176472.1">
    <property type="nucleotide sequence ID" value="NZ_CP008746.1"/>
</dbReference>
<evidence type="ECO:0000313" key="2">
    <source>
        <dbReference type="Proteomes" id="UP000035331"/>
    </source>
</evidence>
<evidence type="ECO:0000313" key="1">
    <source>
        <dbReference type="EMBL" id="AKJ38511.1"/>
    </source>
</evidence>
<dbReference type="Proteomes" id="UP000035331">
    <property type="component" value="Chromosome"/>
</dbReference>
<gene>
    <name evidence="1" type="ORF">MCM1_1465</name>
</gene>
<dbReference type="EMBL" id="CP008746">
    <property type="protein sequence ID" value="AKJ38511.1"/>
    <property type="molecule type" value="Genomic_DNA"/>
</dbReference>
<organism evidence="1 2">
    <name type="scientific">Methanosarcina barkeri CM1</name>
    <dbReference type="NCBI Taxonomy" id="796385"/>
    <lineage>
        <taxon>Archaea</taxon>
        <taxon>Methanobacteriati</taxon>
        <taxon>Methanobacteriota</taxon>
        <taxon>Stenosarchaea group</taxon>
        <taxon>Methanomicrobia</taxon>
        <taxon>Methanosarcinales</taxon>
        <taxon>Methanosarcinaceae</taxon>
        <taxon>Methanosarcina</taxon>
    </lineage>
</organism>
<reference evidence="1 2" key="2">
    <citation type="journal article" date="2015" name="Stand. Genomic Sci.">
        <title>The complete genome sequence of the rumen methanogen Methanosarcina barkeri CM1.</title>
        <authorList>
            <person name="Lambie S.C."/>
            <person name="Kelly W.J."/>
            <person name="Leahy S.C."/>
            <person name="Li D."/>
            <person name="Reilly K."/>
            <person name="McAllister T.A."/>
            <person name="Valle E.R."/>
            <person name="Attwood G.T."/>
            <person name="Altermann E."/>
        </authorList>
    </citation>
    <scope>NUCLEOTIDE SEQUENCE [LARGE SCALE GENOMIC DNA]</scope>
    <source>
        <strain evidence="1 2">CM1</strain>
    </source>
</reference>
<dbReference type="AlphaFoldDB" id="A0A0G3C925"/>
<proteinExistence type="predicted"/>
<protein>
    <submittedName>
        <fullName evidence="1">Uncharacterized protein</fullName>
    </submittedName>
</protein>
<reference evidence="2" key="1">
    <citation type="submission" date="2014-06" db="EMBL/GenBank/DDBJ databases">
        <title>The complete genome sequence of Methanosarcina barkeri CM1.</title>
        <authorList>
            <consortium name="Pastoral Greenhouse Gas Research Consortium"/>
            <person name="Lambie S.C."/>
            <person name="Leahy S.C."/>
            <person name="Kelly W.J."/>
            <person name="Li D."/>
            <person name="Reilly K."/>
            <person name="Attwood G.T."/>
            <person name="Altermann E."/>
        </authorList>
    </citation>
    <scope>NUCLEOTIDE SEQUENCE [LARGE SCALE GENOMIC DNA]</scope>
    <source>
        <strain evidence="2">CM1</strain>
    </source>
</reference>
<dbReference type="GeneID" id="24885157"/>
<accession>A0A0G3C925</accession>
<name>A0A0G3C925_METBA</name>
<dbReference type="PATRIC" id="fig|796385.3.peg.1832"/>